<protein>
    <submittedName>
        <fullName evidence="2">Uncharacterized protein</fullName>
    </submittedName>
</protein>
<evidence type="ECO:0000256" key="1">
    <source>
        <dbReference type="SAM" id="MobiDB-lite"/>
    </source>
</evidence>
<accession>A0ABX0SYU3</accession>
<reference evidence="2 3" key="1">
    <citation type="submission" date="2020-03" db="EMBL/GenBank/DDBJ databases">
        <title>Sequencing the genomes of 1000 actinobacteria strains.</title>
        <authorList>
            <person name="Klenk H.-P."/>
        </authorList>
    </citation>
    <scope>NUCLEOTIDE SEQUENCE [LARGE SCALE GENOMIC DNA]</scope>
    <source>
        <strain evidence="2 3">DSM 45668</strain>
    </source>
</reference>
<dbReference type="EMBL" id="JAANOU010000001">
    <property type="protein sequence ID" value="NIH82143.1"/>
    <property type="molecule type" value="Genomic_DNA"/>
</dbReference>
<name>A0ABX0SYU3_9PSEU</name>
<proteinExistence type="predicted"/>
<feature type="region of interest" description="Disordered" evidence="1">
    <location>
        <begin position="138"/>
        <end position="162"/>
    </location>
</feature>
<sequence length="374" mass="40082">MIFRPGGLFQHVGAPADDPADRERRGEQGARQAAQRHYDPGVELDVRVQFAARFQLGQDLHHPPLDGGGEVDEVAAEAERDVPQQHRTRVLRPVNGVPEAHDAVTGGDAGTHPVVDAVRGADLVEARQGAVGCAAVQRPAERAERGGDGRHQVRAAGGHHACGEGRGVEPVVHGGDQVLLDGPRVLGRRFRTGHEVQPVGCRPEVGARLERILPGAEAVQRGQDRRRHRADEHRVSLAALRIGVPQRWQVPRRGEHGQGGAQPGQGVIAGAGDQRQEFAHFRRQDAQRCQFLGEAGAFLGFGETALQEQEPDVLGGLGPGQVDGRVLPVVVKAFAPAHVSQLGGGDDDVPQSGGHVDEFGHSLTVLMWTEYCQY</sequence>
<evidence type="ECO:0000313" key="3">
    <source>
        <dbReference type="Proteomes" id="UP000754495"/>
    </source>
</evidence>
<evidence type="ECO:0000313" key="2">
    <source>
        <dbReference type="EMBL" id="NIH82143.1"/>
    </source>
</evidence>
<feature type="compositionally biased region" description="Basic and acidic residues" evidence="1">
    <location>
        <begin position="139"/>
        <end position="151"/>
    </location>
</feature>
<keyword evidence="3" id="KW-1185">Reference proteome</keyword>
<feature type="region of interest" description="Disordered" evidence="1">
    <location>
        <begin position="1"/>
        <end position="40"/>
    </location>
</feature>
<organism evidence="2 3">
    <name type="scientific">Amycolatopsis viridis</name>
    <dbReference type="NCBI Taxonomy" id="185678"/>
    <lineage>
        <taxon>Bacteria</taxon>
        <taxon>Bacillati</taxon>
        <taxon>Actinomycetota</taxon>
        <taxon>Actinomycetes</taxon>
        <taxon>Pseudonocardiales</taxon>
        <taxon>Pseudonocardiaceae</taxon>
        <taxon>Amycolatopsis</taxon>
    </lineage>
</organism>
<gene>
    <name evidence="2" type="ORF">FHX46_004673</name>
</gene>
<comment type="caution">
    <text evidence="2">The sequence shown here is derived from an EMBL/GenBank/DDBJ whole genome shotgun (WGS) entry which is preliminary data.</text>
</comment>
<feature type="compositionally biased region" description="Basic and acidic residues" evidence="1">
    <location>
        <begin position="19"/>
        <end position="28"/>
    </location>
</feature>
<dbReference type="Proteomes" id="UP000754495">
    <property type="component" value="Unassembled WGS sequence"/>
</dbReference>